<name>A0A1H6LG28_9GAMM</name>
<feature type="repeat" description="TPR" evidence="3">
    <location>
        <begin position="150"/>
        <end position="183"/>
    </location>
</feature>
<dbReference type="SUPFAM" id="SSF48452">
    <property type="entry name" value="TPR-like"/>
    <property type="match status" value="1"/>
</dbReference>
<keyword evidence="2 3" id="KW-0802">TPR repeat</keyword>
<accession>A0A1H6LG28</accession>
<dbReference type="SMART" id="SM00028">
    <property type="entry name" value="TPR"/>
    <property type="match status" value="2"/>
</dbReference>
<evidence type="ECO:0000256" key="3">
    <source>
        <dbReference type="PROSITE-ProRule" id="PRU00339"/>
    </source>
</evidence>
<dbReference type="PROSITE" id="PS50005">
    <property type="entry name" value="TPR"/>
    <property type="match status" value="2"/>
</dbReference>
<dbReference type="AlphaFoldDB" id="A0A1H6LG28"/>
<dbReference type="Proteomes" id="UP000198988">
    <property type="component" value="Unassembled WGS sequence"/>
</dbReference>
<dbReference type="Pfam" id="PF00515">
    <property type="entry name" value="TPR_1"/>
    <property type="match status" value="2"/>
</dbReference>
<dbReference type="InterPro" id="IPR019734">
    <property type="entry name" value="TPR_rpt"/>
</dbReference>
<dbReference type="EMBL" id="CDSC02000252">
    <property type="protein sequence ID" value="SEH83715.1"/>
    <property type="molecule type" value="Genomic_DNA"/>
</dbReference>
<dbReference type="PANTHER" id="PTHR44943">
    <property type="entry name" value="CELLULOSE SYNTHASE OPERON PROTEIN C"/>
    <property type="match status" value="1"/>
</dbReference>
<evidence type="ECO:0000313" key="5">
    <source>
        <dbReference type="Proteomes" id="UP000198988"/>
    </source>
</evidence>
<protein>
    <submittedName>
        <fullName evidence="4">Uncharacterized protein</fullName>
    </submittedName>
</protein>
<dbReference type="Gene3D" id="1.25.40.10">
    <property type="entry name" value="Tetratricopeptide repeat domain"/>
    <property type="match status" value="1"/>
</dbReference>
<dbReference type="PROSITE" id="PS50293">
    <property type="entry name" value="TPR_REGION"/>
    <property type="match status" value="1"/>
</dbReference>
<keyword evidence="1" id="KW-0677">Repeat</keyword>
<organism evidence="4 5">
    <name type="scientific">Bathymodiolus azoricus thioautotrophic gill symbiont</name>
    <dbReference type="NCBI Taxonomy" id="235205"/>
    <lineage>
        <taxon>Bacteria</taxon>
        <taxon>Pseudomonadati</taxon>
        <taxon>Pseudomonadota</taxon>
        <taxon>Gammaproteobacteria</taxon>
        <taxon>sulfur-oxidizing symbionts</taxon>
    </lineage>
</organism>
<gene>
    <name evidence="4" type="ORF">BAZSYMA_ACONTIG25606_3</name>
</gene>
<reference evidence="5" key="1">
    <citation type="submission" date="2016-06" db="EMBL/GenBank/DDBJ databases">
        <authorList>
            <person name="Petersen J."/>
            <person name="Sayavedra L."/>
        </authorList>
    </citation>
    <scope>NUCLEOTIDE SEQUENCE [LARGE SCALE GENOMIC DNA]</scope>
    <source>
        <strain evidence="5">BazSymA</strain>
    </source>
</reference>
<dbReference type="InterPro" id="IPR051685">
    <property type="entry name" value="Ycf3/AcsC/BcsC/TPR_MFPF"/>
</dbReference>
<sequence length="220" mass="25691">MTTFAGYEVIVIQDNIDSSKELLKKSKSTLIEIQTHEKNAKKLVRKTESSARQVEKQIPRPGVKWSKKTKQEVEKFGTKFQKLRSKIEQENYKTAIDLWKYFIGHAYYENDKKNISIGYLNLGHSYSELKEYQKAIDAYKKVIKIDPNDYKAHNNMGDAYLKLKEYQEAIGAYKEVIKITSDFRAVFARKLVKIKPSLLSLLSLFPMIIMRIFSQKAMYL</sequence>
<dbReference type="PANTHER" id="PTHR44943:SF8">
    <property type="entry name" value="TPR REPEAT-CONTAINING PROTEIN MJ0263"/>
    <property type="match status" value="1"/>
</dbReference>
<proteinExistence type="predicted"/>
<evidence type="ECO:0000256" key="2">
    <source>
        <dbReference type="ARBA" id="ARBA00022803"/>
    </source>
</evidence>
<feature type="repeat" description="TPR" evidence="3">
    <location>
        <begin position="116"/>
        <end position="149"/>
    </location>
</feature>
<evidence type="ECO:0000313" key="4">
    <source>
        <dbReference type="EMBL" id="SEH83715.1"/>
    </source>
</evidence>
<evidence type="ECO:0000256" key="1">
    <source>
        <dbReference type="ARBA" id="ARBA00022737"/>
    </source>
</evidence>
<dbReference type="InterPro" id="IPR011990">
    <property type="entry name" value="TPR-like_helical_dom_sf"/>
</dbReference>